<name>A0A8B8QXH0_9MYRT</name>
<dbReference type="AlphaFoldDB" id="A0A8B8QXH0"/>
<dbReference type="SMART" id="SM00710">
    <property type="entry name" value="PbH1"/>
    <property type="match status" value="4"/>
</dbReference>
<dbReference type="InterPro" id="IPR000743">
    <property type="entry name" value="Glyco_hydro_28"/>
</dbReference>
<evidence type="ECO:0000256" key="8">
    <source>
        <dbReference type="PROSITE-ProRule" id="PRU10052"/>
    </source>
</evidence>
<evidence type="ECO:0000256" key="10">
    <source>
        <dbReference type="SAM" id="SignalP"/>
    </source>
</evidence>
<accession>A0A8B8QXH0</accession>
<dbReference type="GO" id="GO:0005975">
    <property type="term" value="P:carbohydrate metabolic process"/>
    <property type="evidence" value="ECO:0007669"/>
    <property type="project" value="InterPro"/>
</dbReference>
<organism evidence="11 12">
    <name type="scientific">Rhodamnia argentea</name>
    <dbReference type="NCBI Taxonomy" id="178133"/>
    <lineage>
        <taxon>Eukaryota</taxon>
        <taxon>Viridiplantae</taxon>
        <taxon>Streptophyta</taxon>
        <taxon>Embryophyta</taxon>
        <taxon>Tracheophyta</taxon>
        <taxon>Spermatophyta</taxon>
        <taxon>Magnoliopsida</taxon>
        <taxon>eudicotyledons</taxon>
        <taxon>Gunneridae</taxon>
        <taxon>Pentapetalae</taxon>
        <taxon>rosids</taxon>
        <taxon>malvids</taxon>
        <taxon>Myrtales</taxon>
        <taxon>Myrtaceae</taxon>
        <taxon>Myrtoideae</taxon>
        <taxon>Myrteae</taxon>
        <taxon>Australasian group</taxon>
        <taxon>Rhodamnia</taxon>
    </lineage>
</organism>
<dbReference type="GeneID" id="115756219"/>
<dbReference type="Pfam" id="PF00295">
    <property type="entry name" value="Glyco_hydro_28"/>
    <property type="match status" value="1"/>
</dbReference>
<evidence type="ECO:0000313" key="12">
    <source>
        <dbReference type="RefSeq" id="XP_030551775.2"/>
    </source>
</evidence>
<feature type="signal peptide" evidence="10">
    <location>
        <begin position="1"/>
        <end position="25"/>
    </location>
</feature>
<evidence type="ECO:0000256" key="2">
    <source>
        <dbReference type="ARBA" id="ARBA00008834"/>
    </source>
</evidence>
<gene>
    <name evidence="12" type="primary">LOC115756219</name>
</gene>
<evidence type="ECO:0000313" key="11">
    <source>
        <dbReference type="Proteomes" id="UP000827889"/>
    </source>
</evidence>
<keyword evidence="11" id="KW-1185">Reference proteome</keyword>
<dbReference type="KEGG" id="rarg:115756219"/>
<evidence type="ECO:0000256" key="6">
    <source>
        <dbReference type="ARBA" id="ARBA00023295"/>
    </source>
</evidence>
<dbReference type="Proteomes" id="UP000827889">
    <property type="component" value="Chromosome 4"/>
</dbReference>
<evidence type="ECO:0000256" key="3">
    <source>
        <dbReference type="ARBA" id="ARBA00022512"/>
    </source>
</evidence>
<proteinExistence type="inferred from homology"/>
<comment type="similarity">
    <text evidence="2 9">Belongs to the glycosyl hydrolase 28 family.</text>
</comment>
<evidence type="ECO:0000256" key="5">
    <source>
        <dbReference type="ARBA" id="ARBA00022801"/>
    </source>
</evidence>
<keyword evidence="6 9" id="KW-0326">Glycosidase</keyword>
<keyword evidence="4" id="KW-0964">Secreted</keyword>
<evidence type="ECO:0000256" key="9">
    <source>
        <dbReference type="RuleBase" id="RU361169"/>
    </source>
</evidence>
<dbReference type="GO" id="GO:0004650">
    <property type="term" value="F:polygalacturonase activity"/>
    <property type="evidence" value="ECO:0007669"/>
    <property type="project" value="InterPro"/>
</dbReference>
<keyword evidence="10" id="KW-0732">Signal</keyword>
<evidence type="ECO:0000256" key="7">
    <source>
        <dbReference type="ARBA" id="ARBA00023316"/>
    </source>
</evidence>
<dbReference type="InterPro" id="IPR006626">
    <property type="entry name" value="PbH1"/>
</dbReference>
<dbReference type="InterPro" id="IPR011050">
    <property type="entry name" value="Pectin_lyase_fold/virulence"/>
</dbReference>
<evidence type="ECO:0000256" key="1">
    <source>
        <dbReference type="ARBA" id="ARBA00004191"/>
    </source>
</evidence>
<keyword evidence="5 9" id="KW-0378">Hydrolase</keyword>
<dbReference type="PANTHER" id="PTHR31375">
    <property type="match status" value="1"/>
</dbReference>
<protein>
    <submittedName>
        <fullName evidence="12">Exopolygalacturonase-like</fullName>
    </submittedName>
</protein>
<dbReference type="PROSITE" id="PS00502">
    <property type="entry name" value="POLYGALACTURONASE"/>
    <property type="match status" value="1"/>
</dbReference>
<sequence length="411" mass="44592">METVWSLCFPNFCLLLLPVLVLVLANGVHSHAQVKVFDVRSFSAAADGKTDDSKAFLDAWNQACQYKGEVQRRLFVPLGTYMVWPVVFKGPCTGPIEFTVKGVVKAPVDKSTFSLDHWITFQYVSGLLINGGGTFDGQGQYAWPENKCACKSLPVSLRFNFVNNTAIRSISSVNSKNFHFNVFKCDNLEFRRIRIIAPDESPNTDGIHMGDSSRIRIADSVIATGDDCVSIGPGSKDVEIIGVHCGPGHGLSVGSLGKYPNEADVTGLSVRGCTMVGTQNGLRIKTWASALKSNVYNISFSDITMKDVQSPIIIDQDYCPGGGCSKQIRGTSGSLLAVNLECSPTFPCQNINLEDIDLAYTGREGPAKSHCAHGCVGKASLENEREFLYAVFEFSGMQGRGTDHRGDGKAY</sequence>
<dbReference type="Gene3D" id="2.160.20.10">
    <property type="entry name" value="Single-stranded right-handed beta-helix, Pectin lyase-like"/>
    <property type="match status" value="1"/>
</dbReference>
<reference evidence="12" key="1">
    <citation type="submission" date="2025-08" db="UniProtKB">
        <authorList>
            <consortium name="RefSeq"/>
        </authorList>
    </citation>
    <scope>IDENTIFICATION</scope>
    <source>
        <tissue evidence="12">Leaf</tissue>
    </source>
</reference>
<dbReference type="RefSeq" id="XP_030551775.2">
    <property type="nucleotide sequence ID" value="XM_030695915.2"/>
</dbReference>
<dbReference type="GO" id="GO:0071555">
    <property type="term" value="P:cell wall organization"/>
    <property type="evidence" value="ECO:0007669"/>
    <property type="project" value="UniProtKB-KW"/>
</dbReference>
<feature type="active site" evidence="8">
    <location>
        <position position="249"/>
    </location>
</feature>
<feature type="chain" id="PRO_5046332065" evidence="10">
    <location>
        <begin position="26"/>
        <end position="411"/>
    </location>
</feature>
<evidence type="ECO:0000256" key="4">
    <source>
        <dbReference type="ARBA" id="ARBA00022525"/>
    </source>
</evidence>
<dbReference type="InterPro" id="IPR012334">
    <property type="entry name" value="Pectin_lyas_fold"/>
</dbReference>
<dbReference type="SUPFAM" id="SSF51126">
    <property type="entry name" value="Pectin lyase-like"/>
    <property type="match status" value="1"/>
</dbReference>
<keyword evidence="7" id="KW-0961">Cell wall biogenesis/degradation</keyword>
<comment type="subcellular location">
    <subcellularLocation>
        <location evidence="1">Secreted</location>
        <location evidence="1">Cell wall</location>
    </subcellularLocation>
</comment>
<keyword evidence="3" id="KW-0134">Cell wall</keyword>